<evidence type="ECO:0000313" key="3">
    <source>
        <dbReference type="Proteomes" id="UP001589854"/>
    </source>
</evidence>
<protein>
    <recommendedName>
        <fullName evidence="4">DUF4025 domain-containing protein</fullName>
    </recommendedName>
</protein>
<organism evidence="2 3">
    <name type="scientific">Metabacillus herbersteinensis</name>
    <dbReference type="NCBI Taxonomy" id="283816"/>
    <lineage>
        <taxon>Bacteria</taxon>
        <taxon>Bacillati</taxon>
        <taxon>Bacillota</taxon>
        <taxon>Bacilli</taxon>
        <taxon>Bacillales</taxon>
        <taxon>Bacillaceae</taxon>
        <taxon>Metabacillus</taxon>
    </lineage>
</organism>
<comment type="caution">
    <text evidence="2">The sequence shown here is derived from an EMBL/GenBank/DDBJ whole genome shotgun (WGS) entry which is preliminary data.</text>
</comment>
<sequence length="63" mass="7031">MEENNKTNYLTPVTNKKQFTIQTDGTSPNQKSIPGDSVDEHKNLEVANAIISGDEIKQQNENL</sequence>
<dbReference type="Proteomes" id="UP001589854">
    <property type="component" value="Unassembled WGS sequence"/>
</dbReference>
<name>A0ABV6G9Z5_9BACI</name>
<evidence type="ECO:0000313" key="2">
    <source>
        <dbReference type="EMBL" id="MFC0270374.1"/>
    </source>
</evidence>
<accession>A0ABV6G9Z5</accession>
<gene>
    <name evidence="2" type="ORF">ACFFIX_02730</name>
</gene>
<keyword evidence="3" id="KW-1185">Reference proteome</keyword>
<dbReference type="RefSeq" id="WP_378930238.1">
    <property type="nucleotide sequence ID" value="NZ_JBHLVO010000001.1"/>
</dbReference>
<feature type="compositionally biased region" description="Polar residues" evidence="1">
    <location>
        <begin position="1"/>
        <end position="32"/>
    </location>
</feature>
<proteinExistence type="predicted"/>
<feature type="region of interest" description="Disordered" evidence="1">
    <location>
        <begin position="1"/>
        <end position="38"/>
    </location>
</feature>
<evidence type="ECO:0000256" key="1">
    <source>
        <dbReference type="SAM" id="MobiDB-lite"/>
    </source>
</evidence>
<dbReference type="EMBL" id="JBHLVO010000001">
    <property type="protein sequence ID" value="MFC0270374.1"/>
    <property type="molecule type" value="Genomic_DNA"/>
</dbReference>
<reference evidence="2 3" key="1">
    <citation type="submission" date="2024-09" db="EMBL/GenBank/DDBJ databases">
        <authorList>
            <person name="Sun Q."/>
            <person name="Mori K."/>
        </authorList>
    </citation>
    <scope>NUCLEOTIDE SEQUENCE [LARGE SCALE GENOMIC DNA]</scope>
    <source>
        <strain evidence="2 3">CCM 7228</strain>
    </source>
</reference>
<evidence type="ECO:0008006" key="4">
    <source>
        <dbReference type="Google" id="ProtNLM"/>
    </source>
</evidence>